<protein>
    <submittedName>
        <fullName evidence="2">Uncharacterized protein</fullName>
    </submittedName>
</protein>
<dbReference type="AlphaFoldDB" id="A0A167R8W8"/>
<dbReference type="EMBL" id="AZHD01000012">
    <property type="protein sequence ID" value="OAA58375.1"/>
    <property type="molecule type" value="Genomic_DNA"/>
</dbReference>
<name>A0A167R8W8_9HYPO</name>
<proteinExistence type="predicted"/>
<evidence type="ECO:0000313" key="2">
    <source>
        <dbReference type="EMBL" id="OAA58375.1"/>
    </source>
</evidence>
<sequence length="197" mass="21643">MENSDGQPEPLNIVKRSRNTAIDRGSGYDINTQRMSSVDTNESMDSLCGFLDVNGSLTLPKRRRPQPPHRGGRRGAERFATLASKARRRLNVTDNLGANAETDNDQINAFRHGIGSRSRSGTTRYYSPASMQPQDLHTEGFDADTMSVQQQLFLSTVAGTICIMNIVKNISSINSTNSTTLKILMILISLDNVVEAP</sequence>
<feature type="region of interest" description="Disordered" evidence="1">
    <location>
        <begin position="57"/>
        <end position="76"/>
    </location>
</feature>
<gene>
    <name evidence="2" type="ORF">SPI_06448</name>
</gene>
<feature type="compositionally biased region" description="Basic residues" evidence="1">
    <location>
        <begin position="60"/>
        <end position="73"/>
    </location>
</feature>
<comment type="caution">
    <text evidence="2">The sequence shown here is derived from an EMBL/GenBank/DDBJ whole genome shotgun (WGS) entry which is preliminary data.</text>
</comment>
<evidence type="ECO:0000313" key="3">
    <source>
        <dbReference type="Proteomes" id="UP000076874"/>
    </source>
</evidence>
<keyword evidence="3" id="KW-1185">Reference proteome</keyword>
<organism evidence="2 3">
    <name type="scientific">Niveomyces insectorum RCEF 264</name>
    <dbReference type="NCBI Taxonomy" id="1081102"/>
    <lineage>
        <taxon>Eukaryota</taxon>
        <taxon>Fungi</taxon>
        <taxon>Dikarya</taxon>
        <taxon>Ascomycota</taxon>
        <taxon>Pezizomycotina</taxon>
        <taxon>Sordariomycetes</taxon>
        <taxon>Hypocreomycetidae</taxon>
        <taxon>Hypocreales</taxon>
        <taxon>Cordycipitaceae</taxon>
        <taxon>Niveomyces</taxon>
    </lineage>
</organism>
<reference evidence="2 3" key="1">
    <citation type="journal article" date="2016" name="Genome Biol. Evol.">
        <title>Divergent and convergent evolution of fungal pathogenicity.</title>
        <authorList>
            <person name="Shang Y."/>
            <person name="Xiao G."/>
            <person name="Zheng P."/>
            <person name="Cen K."/>
            <person name="Zhan S."/>
            <person name="Wang C."/>
        </authorList>
    </citation>
    <scope>NUCLEOTIDE SEQUENCE [LARGE SCALE GENOMIC DNA]</scope>
    <source>
        <strain evidence="2 3">RCEF 264</strain>
    </source>
</reference>
<evidence type="ECO:0000256" key="1">
    <source>
        <dbReference type="SAM" id="MobiDB-lite"/>
    </source>
</evidence>
<dbReference type="Proteomes" id="UP000076874">
    <property type="component" value="Unassembled WGS sequence"/>
</dbReference>
<accession>A0A167R8W8</accession>